<dbReference type="GO" id="GO:0003755">
    <property type="term" value="F:peptidyl-prolyl cis-trans isomerase activity"/>
    <property type="evidence" value="ECO:0007669"/>
    <property type="project" value="UniProtKB-UniRule"/>
</dbReference>
<protein>
    <recommendedName>
        <fullName evidence="6">Peptidyl-prolyl cis-trans isomerase</fullName>
        <ecNumber evidence="6">5.2.1.8</ecNumber>
    </recommendedName>
</protein>
<evidence type="ECO:0000256" key="7">
    <source>
        <dbReference type="SAM" id="SignalP"/>
    </source>
</evidence>
<evidence type="ECO:0000256" key="4">
    <source>
        <dbReference type="ARBA" id="ARBA00023235"/>
    </source>
</evidence>
<keyword evidence="7" id="KW-0732">Signal</keyword>
<dbReference type="InterPro" id="IPR001179">
    <property type="entry name" value="PPIase_FKBP_dom"/>
</dbReference>
<comment type="similarity">
    <text evidence="2 6">Belongs to the FKBP-type PPIase family.</text>
</comment>
<reference evidence="9 10" key="1">
    <citation type="journal article" date="2018" name="Syst. Appl. Microbiol.">
        <title>Ereboglobus luteus gen. nov. sp. nov. from cockroach guts, and new insights into the oxygen relationship of the genera Opitutus and Didymococcus (Verrucomicrobia: Opitutaceae).</title>
        <authorList>
            <person name="Tegtmeier D."/>
            <person name="Belitz A."/>
            <person name="Radek R."/>
            <person name="Heimerl T."/>
            <person name="Brune A."/>
        </authorList>
    </citation>
    <scope>NUCLEOTIDE SEQUENCE [LARGE SCALE GENOMIC DNA]</scope>
    <source>
        <strain evidence="9 10">Ho45</strain>
    </source>
</reference>
<keyword evidence="3 5" id="KW-0697">Rotamase</keyword>
<evidence type="ECO:0000256" key="6">
    <source>
        <dbReference type="RuleBase" id="RU003915"/>
    </source>
</evidence>
<dbReference type="SUPFAM" id="SSF54534">
    <property type="entry name" value="FKBP-like"/>
    <property type="match status" value="1"/>
</dbReference>
<dbReference type="AlphaFoldDB" id="A0A2U8E1G0"/>
<evidence type="ECO:0000256" key="2">
    <source>
        <dbReference type="ARBA" id="ARBA00006577"/>
    </source>
</evidence>
<dbReference type="InterPro" id="IPR046357">
    <property type="entry name" value="PPIase_dom_sf"/>
</dbReference>
<organism evidence="9 10">
    <name type="scientific">Ereboglobus luteus</name>
    <dbReference type="NCBI Taxonomy" id="1796921"/>
    <lineage>
        <taxon>Bacteria</taxon>
        <taxon>Pseudomonadati</taxon>
        <taxon>Verrucomicrobiota</taxon>
        <taxon>Opitutia</taxon>
        <taxon>Opitutales</taxon>
        <taxon>Opitutaceae</taxon>
        <taxon>Ereboglobus</taxon>
    </lineage>
</organism>
<dbReference type="PROSITE" id="PS50059">
    <property type="entry name" value="FKBP_PPIASE"/>
    <property type="match status" value="1"/>
</dbReference>
<evidence type="ECO:0000256" key="3">
    <source>
        <dbReference type="ARBA" id="ARBA00023110"/>
    </source>
</evidence>
<evidence type="ECO:0000313" key="10">
    <source>
        <dbReference type="Proteomes" id="UP000244896"/>
    </source>
</evidence>
<sequence>MKLKHLLILPALAIALAAGLHAQEPATAAPAAAPEAAPAPQFTDAQVFEMLGWYVASNMPVNELEPSPELVEAMIKGTRSGFEGKPAPYDQEKIQADMQRVIMTRQMAYQAKAKAKADETAAKFFGDLKAKAGVVALPSGVMYEVVKPGEGAYPTATDTVKINYAGTLVDGTEFDSSYKRGEPAEFSLAGVIPGMAEGLQKINKGGKIKIYIPSELGYGERPPPSIPPYAILVFEVELLEITPPQAPEPAAAVPAAPAAQ</sequence>
<proteinExistence type="inferred from homology"/>
<evidence type="ECO:0000259" key="8">
    <source>
        <dbReference type="PROSITE" id="PS50059"/>
    </source>
</evidence>
<dbReference type="EC" id="5.2.1.8" evidence="6"/>
<keyword evidence="4 5" id="KW-0413">Isomerase</keyword>
<name>A0A2U8E1G0_9BACT</name>
<evidence type="ECO:0000256" key="5">
    <source>
        <dbReference type="PROSITE-ProRule" id="PRU00277"/>
    </source>
</evidence>
<dbReference type="EMBL" id="CP023004">
    <property type="protein sequence ID" value="AWI08372.1"/>
    <property type="molecule type" value="Genomic_DNA"/>
</dbReference>
<gene>
    <name evidence="9" type="ORF">CKA38_03065</name>
</gene>
<dbReference type="KEGG" id="elut:CKA38_03065"/>
<dbReference type="Proteomes" id="UP000244896">
    <property type="component" value="Chromosome"/>
</dbReference>
<dbReference type="Pfam" id="PF01346">
    <property type="entry name" value="FKBP_N"/>
    <property type="match status" value="1"/>
</dbReference>
<accession>A0A2U8E1G0</accession>
<dbReference type="OrthoDB" id="9814548at2"/>
<feature type="chain" id="PRO_5015954708" description="Peptidyl-prolyl cis-trans isomerase" evidence="7">
    <location>
        <begin position="23"/>
        <end position="260"/>
    </location>
</feature>
<dbReference type="Pfam" id="PF00254">
    <property type="entry name" value="FKBP_C"/>
    <property type="match status" value="1"/>
</dbReference>
<evidence type="ECO:0000313" key="9">
    <source>
        <dbReference type="EMBL" id="AWI08372.1"/>
    </source>
</evidence>
<keyword evidence="10" id="KW-1185">Reference proteome</keyword>
<dbReference type="PANTHER" id="PTHR43811:SF19">
    <property type="entry name" value="39 KDA FK506-BINDING NUCLEAR PROTEIN"/>
    <property type="match status" value="1"/>
</dbReference>
<dbReference type="InterPro" id="IPR000774">
    <property type="entry name" value="PPIase_FKBP_N"/>
</dbReference>
<dbReference type="InterPro" id="IPR036944">
    <property type="entry name" value="PPIase_FKBP_N_sf"/>
</dbReference>
<dbReference type="Gene3D" id="1.10.287.460">
    <property type="entry name" value="Peptidyl-prolyl cis-trans isomerase, FKBP-type, N-terminal domain"/>
    <property type="match status" value="1"/>
</dbReference>
<evidence type="ECO:0000256" key="1">
    <source>
        <dbReference type="ARBA" id="ARBA00000971"/>
    </source>
</evidence>
<feature type="signal peptide" evidence="7">
    <location>
        <begin position="1"/>
        <end position="22"/>
    </location>
</feature>
<dbReference type="PANTHER" id="PTHR43811">
    <property type="entry name" value="FKBP-TYPE PEPTIDYL-PROLYL CIS-TRANS ISOMERASE FKPA"/>
    <property type="match status" value="1"/>
</dbReference>
<feature type="domain" description="PPIase FKBP-type" evidence="8">
    <location>
        <begin position="157"/>
        <end position="242"/>
    </location>
</feature>
<dbReference type="GO" id="GO:0006457">
    <property type="term" value="P:protein folding"/>
    <property type="evidence" value="ECO:0007669"/>
    <property type="project" value="InterPro"/>
</dbReference>
<comment type="catalytic activity">
    <reaction evidence="1 5 6">
        <text>[protein]-peptidylproline (omega=180) = [protein]-peptidylproline (omega=0)</text>
        <dbReference type="Rhea" id="RHEA:16237"/>
        <dbReference type="Rhea" id="RHEA-COMP:10747"/>
        <dbReference type="Rhea" id="RHEA-COMP:10748"/>
        <dbReference type="ChEBI" id="CHEBI:83833"/>
        <dbReference type="ChEBI" id="CHEBI:83834"/>
        <dbReference type="EC" id="5.2.1.8"/>
    </reaction>
</comment>
<dbReference type="Gene3D" id="3.10.50.40">
    <property type="match status" value="1"/>
</dbReference>
<dbReference type="RefSeq" id="WP_108824178.1">
    <property type="nucleotide sequence ID" value="NZ_CP023004.1"/>
</dbReference>